<dbReference type="RefSeq" id="XP_067493416.1">
    <property type="nucleotide sequence ID" value="XM_067630810.1"/>
</dbReference>
<dbReference type="STRING" id="97331.A0A437A9N0"/>
<dbReference type="PROSITE" id="PS00880">
    <property type="entry name" value="ACB_1"/>
    <property type="match status" value="1"/>
</dbReference>
<dbReference type="PANTHER" id="PTHR23310">
    <property type="entry name" value="ACYL-COA-BINDING PROTEIN, ACBP"/>
    <property type="match status" value="1"/>
</dbReference>
<gene>
    <name evidence="4" type="ORF">DFL_002076</name>
</gene>
<evidence type="ECO:0000256" key="2">
    <source>
        <dbReference type="ARBA" id="ARBA00023121"/>
    </source>
</evidence>
<dbReference type="SUPFAM" id="SSF47027">
    <property type="entry name" value="Acyl-CoA binding protein"/>
    <property type="match status" value="1"/>
</dbReference>
<keyword evidence="5" id="KW-1185">Reference proteome</keyword>
<dbReference type="PANTHER" id="PTHR23310:SF62">
    <property type="entry name" value="ACYL-COA BINDING PROTEIN 1, ISOFORM A"/>
    <property type="match status" value="1"/>
</dbReference>
<organism evidence="4 5">
    <name type="scientific">Arthrobotrys flagrans</name>
    <name type="common">Nematode-trapping fungus</name>
    <name type="synonym">Trichothecium flagrans</name>
    <dbReference type="NCBI Taxonomy" id="97331"/>
    <lineage>
        <taxon>Eukaryota</taxon>
        <taxon>Fungi</taxon>
        <taxon>Dikarya</taxon>
        <taxon>Ascomycota</taxon>
        <taxon>Pezizomycotina</taxon>
        <taxon>Orbiliomycetes</taxon>
        <taxon>Orbiliales</taxon>
        <taxon>Orbiliaceae</taxon>
        <taxon>Arthrobotrys</taxon>
    </lineage>
</organism>
<proteinExistence type="inferred from homology"/>
<dbReference type="PRINTS" id="PR00689">
    <property type="entry name" value="ACOABINDINGP"/>
</dbReference>
<keyword evidence="2" id="KW-0446">Lipid-binding</keyword>
<dbReference type="FunFam" id="1.20.80.10:FF:000010">
    <property type="entry name" value="Acyl-CoA-binding domain-containing protein 5"/>
    <property type="match status" value="1"/>
</dbReference>
<dbReference type="OrthoDB" id="346910at2759"/>
<sequence length="86" mass="9494">MPSAEFEAAAAAANAFTKKPSDDEMLKLYALYKQATVGDVNTERPGMFDLKGKYKWDAWKSEEGKSQADAETEYIAYVEGLKASFA</sequence>
<dbReference type="Pfam" id="PF00887">
    <property type="entry name" value="ACBP"/>
    <property type="match status" value="1"/>
</dbReference>
<dbReference type="InterPro" id="IPR035984">
    <property type="entry name" value="Acyl-CoA-binding_sf"/>
</dbReference>
<dbReference type="EMBL" id="SAEB01000003">
    <property type="protein sequence ID" value="RVD87872.1"/>
    <property type="molecule type" value="Genomic_DNA"/>
</dbReference>
<reference evidence="4 5" key="1">
    <citation type="submission" date="2019-01" db="EMBL/GenBank/DDBJ databases">
        <title>Intercellular communication is required for trap formation in the nematode-trapping fungus Duddingtonia flagrans.</title>
        <authorList>
            <person name="Youssar L."/>
            <person name="Wernet V."/>
            <person name="Hensel N."/>
            <person name="Hildebrandt H.-G."/>
            <person name="Fischer R."/>
        </authorList>
    </citation>
    <scope>NUCLEOTIDE SEQUENCE [LARGE SCALE GENOMIC DNA]</scope>
    <source>
        <strain evidence="4 5">CBS H-5679</strain>
    </source>
</reference>
<evidence type="ECO:0000259" key="3">
    <source>
        <dbReference type="PROSITE" id="PS51228"/>
    </source>
</evidence>
<dbReference type="PROSITE" id="PS51228">
    <property type="entry name" value="ACB_2"/>
    <property type="match status" value="1"/>
</dbReference>
<accession>A0A437A9N0</accession>
<dbReference type="InterPro" id="IPR000582">
    <property type="entry name" value="Acyl-CoA-binding_protein"/>
</dbReference>
<dbReference type="AlphaFoldDB" id="A0A437A9N0"/>
<evidence type="ECO:0000313" key="5">
    <source>
        <dbReference type="Proteomes" id="UP000283090"/>
    </source>
</evidence>
<evidence type="ECO:0000256" key="1">
    <source>
        <dbReference type="ARBA" id="ARBA00005567"/>
    </source>
</evidence>
<comment type="caution">
    <text evidence="4">The sequence shown here is derived from an EMBL/GenBank/DDBJ whole genome shotgun (WGS) entry which is preliminary data.</text>
</comment>
<dbReference type="VEuPathDB" id="FungiDB:DFL_002076"/>
<dbReference type="InterPro" id="IPR022408">
    <property type="entry name" value="Acyl-CoA-binding_prot_CS"/>
</dbReference>
<dbReference type="GO" id="GO:0000062">
    <property type="term" value="F:fatty-acyl-CoA binding"/>
    <property type="evidence" value="ECO:0007669"/>
    <property type="project" value="InterPro"/>
</dbReference>
<dbReference type="Gene3D" id="1.20.80.10">
    <property type="match status" value="1"/>
</dbReference>
<dbReference type="InterPro" id="IPR014352">
    <property type="entry name" value="FERM/acyl-CoA-bd_prot_sf"/>
</dbReference>
<dbReference type="GO" id="GO:0006631">
    <property type="term" value="P:fatty acid metabolic process"/>
    <property type="evidence" value="ECO:0007669"/>
    <property type="project" value="TreeGrafter"/>
</dbReference>
<dbReference type="GeneID" id="93584387"/>
<protein>
    <recommendedName>
        <fullName evidence="3">ACB domain-containing protein</fullName>
    </recommendedName>
</protein>
<name>A0A437A9N0_ARTFL</name>
<comment type="similarity">
    <text evidence="1">Belongs to the ACBP family.</text>
</comment>
<feature type="domain" description="ACB" evidence="3">
    <location>
        <begin position="2"/>
        <end position="86"/>
    </location>
</feature>
<evidence type="ECO:0000313" key="4">
    <source>
        <dbReference type="EMBL" id="RVD87872.1"/>
    </source>
</evidence>
<dbReference type="Proteomes" id="UP000283090">
    <property type="component" value="Unassembled WGS sequence"/>
</dbReference>